<dbReference type="RefSeq" id="WP_052528945.1">
    <property type="nucleotide sequence ID" value="NZ_CP048103.1"/>
</dbReference>
<evidence type="ECO:0000256" key="1">
    <source>
        <dbReference type="PROSITE-ProRule" id="PRU00409"/>
    </source>
</evidence>
<dbReference type="GO" id="GO:0005524">
    <property type="term" value="F:ATP binding"/>
    <property type="evidence" value="ECO:0007669"/>
    <property type="project" value="UniProtKB-UniRule"/>
</dbReference>
<keyword evidence="1" id="KW-0547">Nucleotide-binding</keyword>
<dbReference type="InterPro" id="IPR026838">
    <property type="entry name" value="YheC/D"/>
</dbReference>
<evidence type="ECO:0000313" key="4">
    <source>
        <dbReference type="Proteomes" id="UP000186795"/>
    </source>
</evidence>
<dbReference type="InterPro" id="IPR011761">
    <property type="entry name" value="ATP-grasp"/>
</dbReference>
<dbReference type="SUPFAM" id="SSF56059">
    <property type="entry name" value="Glutathione synthetase ATP-binding domain-like"/>
    <property type="match status" value="1"/>
</dbReference>
<protein>
    <submittedName>
        <fullName evidence="3">YheC/D like ATP-grasp</fullName>
    </submittedName>
</protein>
<keyword evidence="4" id="KW-1185">Reference proteome</keyword>
<dbReference type="AlphaFoldDB" id="A0A1N7MHR1"/>
<proteinExistence type="predicted"/>
<dbReference type="Pfam" id="PF14398">
    <property type="entry name" value="ATPgrasp_YheCD"/>
    <property type="match status" value="1"/>
</dbReference>
<reference evidence="4" key="1">
    <citation type="submission" date="2017-01" db="EMBL/GenBank/DDBJ databases">
        <authorList>
            <person name="Varghese N."/>
            <person name="Submissions S."/>
        </authorList>
    </citation>
    <scope>NUCLEOTIDE SEQUENCE [LARGE SCALE GENOMIC DNA]</scope>
    <source>
        <strain evidence="4">DSM 45196</strain>
    </source>
</reference>
<gene>
    <name evidence="3" type="ORF">SAMN05421790_106106</name>
</gene>
<organism evidence="3 4">
    <name type="scientific">Kroppenstedtia eburnea</name>
    <dbReference type="NCBI Taxonomy" id="714067"/>
    <lineage>
        <taxon>Bacteria</taxon>
        <taxon>Bacillati</taxon>
        <taxon>Bacillota</taxon>
        <taxon>Bacilli</taxon>
        <taxon>Bacillales</taxon>
        <taxon>Thermoactinomycetaceae</taxon>
        <taxon>Kroppenstedtia</taxon>
    </lineage>
</organism>
<sequence>MNEILHAGWLVFPLRVTPGSPRFIPRRQTTTSSLPSLVSMRLGSQLEKKVRIDPPGTPTRVRMKWPARLRKNKHGKYRAGPFVAILTSAGAGGFCGNLSNFSDLIRTGRQMGVTVYVMTPEGLRPGARTVKGFLLNPRAKGPRWVAATLPLPDVVYNRIPSRRHEMRPAEQKALATLSTIPGIHLFNPSFFNKWTLYLHMGRSEKLSRLLPDTVEWKGGTRLDEMVEKHSTLFLKPVNGKAGDGMIRISRLEEGYEIIHQTLRGKQRFHSSDDKLRSKLNALTGDRSYILQQGINLARHRGRPFDLRLLLQKEGTGRWDVTGIGVRVAGGEAISTHVPMGGSIAPIGEVLQGLFGNHASTVKEHLRSTVLEIARHIEKEEGKNLGEMSMDLGLESNGRIWFFEANAKPMKFDEPVIRQKSLRRLIEYCLYLSGYARRS</sequence>
<dbReference type="GO" id="GO:0046872">
    <property type="term" value="F:metal ion binding"/>
    <property type="evidence" value="ECO:0007669"/>
    <property type="project" value="InterPro"/>
</dbReference>
<name>A0A1N7MHR1_9BACL</name>
<evidence type="ECO:0000259" key="2">
    <source>
        <dbReference type="PROSITE" id="PS50975"/>
    </source>
</evidence>
<dbReference type="PROSITE" id="PS50975">
    <property type="entry name" value="ATP_GRASP"/>
    <property type="match status" value="1"/>
</dbReference>
<dbReference type="OrthoDB" id="7869153at2"/>
<feature type="domain" description="ATP-grasp" evidence="2">
    <location>
        <begin position="203"/>
        <end position="433"/>
    </location>
</feature>
<accession>A0A1N7MHR1</accession>
<dbReference type="Proteomes" id="UP000186795">
    <property type="component" value="Unassembled WGS sequence"/>
</dbReference>
<dbReference type="EMBL" id="FTOD01000006">
    <property type="protein sequence ID" value="SIS85675.1"/>
    <property type="molecule type" value="Genomic_DNA"/>
</dbReference>
<evidence type="ECO:0000313" key="3">
    <source>
        <dbReference type="EMBL" id="SIS85675.1"/>
    </source>
</evidence>
<keyword evidence="1" id="KW-0067">ATP-binding</keyword>